<reference evidence="7" key="1">
    <citation type="journal article" date="2019" name="Int. J. Syst. Evol. Microbiol.">
        <title>The Global Catalogue of Microorganisms (GCM) 10K type strain sequencing project: providing services to taxonomists for standard genome sequencing and annotation.</title>
        <authorList>
            <consortium name="The Broad Institute Genomics Platform"/>
            <consortium name="The Broad Institute Genome Sequencing Center for Infectious Disease"/>
            <person name="Wu L."/>
            <person name="Ma J."/>
        </authorList>
    </citation>
    <scope>NUCLEOTIDE SEQUENCE [LARGE SCALE GENOMIC DNA]</scope>
    <source>
        <strain evidence="7">JCM 17986</strain>
    </source>
</reference>
<dbReference type="InterPro" id="IPR009057">
    <property type="entry name" value="Homeodomain-like_sf"/>
</dbReference>
<accession>A0ABP9I676</accession>
<evidence type="ECO:0000256" key="2">
    <source>
        <dbReference type="ARBA" id="ARBA00023125"/>
    </source>
</evidence>
<keyword evidence="3" id="KW-0804">Transcription</keyword>
<feature type="DNA-binding region" description="H-T-H motif" evidence="4">
    <location>
        <begin position="37"/>
        <end position="56"/>
    </location>
</feature>
<dbReference type="EMBL" id="BAABHS010000035">
    <property type="protein sequence ID" value="GAA4988501.1"/>
    <property type="molecule type" value="Genomic_DNA"/>
</dbReference>
<dbReference type="Gene3D" id="1.10.357.10">
    <property type="entry name" value="Tetracycline Repressor, domain 2"/>
    <property type="match status" value="1"/>
</dbReference>
<dbReference type="PANTHER" id="PTHR30055">
    <property type="entry name" value="HTH-TYPE TRANSCRIPTIONAL REGULATOR RUTR"/>
    <property type="match status" value="1"/>
</dbReference>
<protein>
    <submittedName>
        <fullName evidence="6">TetR/AcrR family transcriptional regulator</fullName>
    </submittedName>
</protein>
<comment type="caution">
    <text evidence="6">The sequence shown here is derived from an EMBL/GenBank/DDBJ whole genome shotgun (WGS) entry which is preliminary data.</text>
</comment>
<gene>
    <name evidence="6" type="ORF">GCM10023205_69340</name>
</gene>
<dbReference type="SUPFAM" id="SSF46689">
    <property type="entry name" value="Homeodomain-like"/>
    <property type="match status" value="1"/>
</dbReference>
<dbReference type="InterPro" id="IPR050109">
    <property type="entry name" value="HTH-type_TetR-like_transc_reg"/>
</dbReference>
<dbReference type="PRINTS" id="PR00455">
    <property type="entry name" value="HTHTETR"/>
</dbReference>
<sequence>MPGTLPRPGPDGPVGTRERILAAATAQVRRRGLRRVTMDDVAREAGVSRRTVYVHFADRDDLIHGVLARNAAGHVAAIAPHVRAHATLAAQAGEAAVRVHARSPQAYALGLAERDGESEDAAVRLLRGLAFDAWLHFWSPLVEHARDRGEVRADLDTAQAAEWIVRAVISLVLVPARSFDPDDPEQVRRFVADHITRGLC</sequence>
<dbReference type="InterPro" id="IPR036271">
    <property type="entry name" value="Tet_transcr_reg_TetR-rel_C_sf"/>
</dbReference>
<organism evidence="6 7">
    <name type="scientific">Yinghuangia aomiensis</name>
    <dbReference type="NCBI Taxonomy" id="676205"/>
    <lineage>
        <taxon>Bacteria</taxon>
        <taxon>Bacillati</taxon>
        <taxon>Actinomycetota</taxon>
        <taxon>Actinomycetes</taxon>
        <taxon>Kitasatosporales</taxon>
        <taxon>Streptomycetaceae</taxon>
        <taxon>Yinghuangia</taxon>
    </lineage>
</organism>
<evidence type="ECO:0000256" key="1">
    <source>
        <dbReference type="ARBA" id="ARBA00023015"/>
    </source>
</evidence>
<dbReference type="Pfam" id="PF00440">
    <property type="entry name" value="TetR_N"/>
    <property type="match status" value="1"/>
</dbReference>
<dbReference type="RefSeq" id="WP_345679772.1">
    <property type="nucleotide sequence ID" value="NZ_BAABHS010000035.1"/>
</dbReference>
<evidence type="ECO:0000259" key="5">
    <source>
        <dbReference type="PROSITE" id="PS50977"/>
    </source>
</evidence>
<evidence type="ECO:0000256" key="3">
    <source>
        <dbReference type="ARBA" id="ARBA00023163"/>
    </source>
</evidence>
<name>A0ABP9I676_9ACTN</name>
<evidence type="ECO:0000313" key="7">
    <source>
        <dbReference type="Proteomes" id="UP001500466"/>
    </source>
</evidence>
<dbReference type="PANTHER" id="PTHR30055:SF234">
    <property type="entry name" value="HTH-TYPE TRANSCRIPTIONAL REGULATOR BETI"/>
    <property type="match status" value="1"/>
</dbReference>
<dbReference type="PROSITE" id="PS50977">
    <property type="entry name" value="HTH_TETR_2"/>
    <property type="match status" value="1"/>
</dbReference>
<keyword evidence="2 4" id="KW-0238">DNA-binding</keyword>
<dbReference type="Proteomes" id="UP001500466">
    <property type="component" value="Unassembled WGS sequence"/>
</dbReference>
<keyword evidence="7" id="KW-1185">Reference proteome</keyword>
<keyword evidence="1" id="KW-0805">Transcription regulation</keyword>
<dbReference type="SUPFAM" id="SSF48498">
    <property type="entry name" value="Tetracyclin repressor-like, C-terminal domain"/>
    <property type="match status" value="1"/>
</dbReference>
<dbReference type="InterPro" id="IPR001647">
    <property type="entry name" value="HTH_TetR"/>
</dbReference>
<proteinExistence type="predicted"/>
<evidence type="ECO:0000256" key="4">
    <source>
        <dbReference type="PROSITE-ProRule" id="PRU00335"/>
    </source>
</evidence>
<evidence type="ECO:0000313" key="6">
    <source>
        <dbReference type="EMBL" id="GAA4988501.1"/>
    </source>
</evidence>
<feature type="domain" description="HTH tetR-type" evidence="5">
    <location>
        <begin position="14"/>
        <end position="74"/>
    </location>
</feature>